<name>A0A1A2F173_MYCSD</name>
<dbReference type="Proteomes" id="UP000093985">
    <property type="component" value="Unassembled WGS sequence"/>
</dbReference>
<organism evidence="1 2">
    <name type="scientific">Mycolicibacter sinensis (strain JDM601)</name>
    <name type="common">Mycobacterium sinense</name>
    <dbReference type="NCBI Taxonomy" id="875328"/>
    <lineage>
        <taxon>Bacteria</taxon>
        <taxon>Bacillati</taxon>
        <taxon>Actinomycetota</taxon>
        <taxon>Actinomycetes</taxon>
        <taxon>Mycobacteriales</taxon>
        <taxon>Mycobacteriaceae</taxon>
        <taxon>Mycolicibacter</taxon>
    </lineage>
</organism>
<proteinExistence type="predicted"/>
<dbReference type="RefSeq" id="WP_064853368.1">
    <property type="nucleotide sequence ID" value="NZ_LZIN01000005.1"/>
</dbReference>
<sequence>MLVQPFNRAVGFVVCCHPDSPIDHRIDLRAAAVVGARTIFGYRIGYVLEAVAHVLEEGQ</sequence>
<dbReference type="EMBL" id="LZIN01000005">
    <property type="protein sequence ID" value="OBG10529.1"/>
    <property type="molecule type" value="Genomic_DNA"/>
</dbReference>
<reference evidence="2" key="1">
    <citation type="submission" date="2016-06" db="EMBL/GenBank/DDBJ databases">
        <authorList>
            <person name="Sutton G."/>
            <person name="Brinkac L."/>
            <person name="Sanka R."/>
            <person name="Adams M."/>
            <person name="Lau E."/>
            <person name="Mehaffy C."/>
            <person name="Tameris M."/>
            <person name="Hatherill M."/>
            <person name="Hanekom W."/>
            <person name="Mahomed H."/>
            <person name="Mcshane H."/>
        </authorList>
    </citation>
    <scope>NUCLEOTIDE SEQUENCE [LARGE SCALE GENOMIC DNA]</scope>
    <source>
        <strain evidence="2">852014-51077_SCH5608930-a</strain>
    </source>
</reference>
<protein>
    <submittedName>
        <fullName evidence="1">Uncharacterized protein</fullName>
    </submittedName>
</protein>
<accession>A0A1A2F173</accession>
<evidence type="ECO:0000313" key="1">
    <source>
        <dbReference type="EMBL" id="OBG10529.1"/>
    </source>
</evidence>
<comment type="caution">
    <text evidence="1">The sequence shown here is derived from an EMBL/GenBank/DDBJ whole genome shotgun (WGS) entry which is preliminary data.</text>
</comment>
<gene>
    <name evidence="1" type="ORF">A5771_20450</name>
</gene>
<dbReference type="AlphaFoldDB" id="A0A1A2F173"/>
<evidence type="ECO:0000313" key="2">
    <source>
        <dbReference type="Proteomes" id="UP000093985"/>
    </source>
</evidence>